<dbReference type="PANTHER" id="PTHR37426:SF1">
    <property type="entry name" value="RIBOSOMAL RNA LARGE SUBUNIT METHYLTRANSFERASE J"/>
    <property type="match status" value="1"/>
</dbReference>
<dbReference type="AlphaFoldDB" id="A0A1Q9F6R6"/>
<dbReference type="GO" id="GO:0070475">
    <property type="term" value="P:rRNA base methylation"/>
    <property type="evidence" value="ECO:0007669"/>
    <property type="project" value="InterPro"/>
</dbReference>
<dbReference type="InterPro" id="IPR007473">
    <property type="entry name" value="RlmJ"/>
</dbReference>
<protein>
    <submittedName>
        <fullName evidence="1">Ribosomal RNA large subunit methyltransferase J</fullName>
    </submittedName>
</protein>
<dbReference type="PANTHER" id="PTHR37426">
    <property type="entry name" value="RIBOSOMAL RNA LARGE SUBUNIT METHYLTRANSFERASE J"/>
    <property type="match status" value="1"/>
</dbReference>
<sequence length="277" mass="31202">MRSTPKRYTRKQLLQHYAADSQPFTYIDGHAGRGIYDLGENLTEFQNYGLNLLERHHHRLSSGTPGAVASLLEANRRLNGPNETRWYLGSPSLATSWIREQDRMTALEASQEHQPALEAAFGRTLAADGAARRVDIRRENSYLYLSDLSVAGRGLILLDPPYEPYSQYLSWNLWAIDSLRSRCPDTCILMWYPCSGEADRQSLHLRVRDLGLQNAVFAELCETDFGKKKGALVSSGVLLVNPPTDMLDLEAKVQEILSCLQDAFHPVLSMETSYLKV</sequence>
<dbReference type="Gene3D" id="3.40.50.150">
    <property type="entry name" value="Vaccinia Virus protein VP39"/>
    <property type="match status" value="1"/>
</dbReference>
<accession>A0A1Q9F6R6</accession>
<comment type="caution">
    <text evidence="1">The sequence shown here is derived from an EMBL/GenBank/DDBJ whole genome shotgun (WGS) entry which is preliminary data.</text>
</comment>
<name>A0A1Q9F6R6_SYMMI</name>
<dbReference type="InterPro" id="IPR029063">
    <property type="entry name" value="SAM-dependent_MTases_sf"/>
</dbReference>
<dbReference type="Proteomes" id="UP000186817">
    <property type="component" value="Unassembled WGS sequence"/>
</dbReference>
<dbReference type="SUPFAM" id="SSF53335">
    <property type="entry name" value="S-adenosyl-L-methionine-dependent methyltransferases"/>
    <property type="match status" value="1"/>
</dbReference>
<dbReference type="GO" id="GO:0036307">
    <property type="term" value="F:23S rRNA (adenine(2030)-N(6))-methyltransferase activity"/>
    <property type="evidence" value="ECO:0007669"/>
    <property type="project" value="TreeGrafter"/>
</dbReference>
<keyword evidence="1" id="KW-0808">Transferase</keyword>
<dbReference type="GO" id="GO:0005829">
    <property type="term" value="C:cytosol"/>
    <property type="evidence" value="ECO:0007669"/>
    <property type="project" value="TreeGrafter"/>
</dbReference>
<dbReference type="OrthoDB" id="408848at2759"/>
<keyword evidence="2" id="KW-1185">Reference proteome</keyword>
<reference evidence="1 2" key="1">
    <citation type="submission" date="2016-02" db="EMBL/GenBank/DDBJ databases">
        <title>Genome analysis of coral dinoflagellate symbionts highlights evolutionary adaptations to a symbiotic lifestyle.</title>
        <authorList>
            <person name="Aranda M."/>
            <person name="Li Y."/>
            <person name="Liew Y.J."/>
            <person name="Baumgarten S."/>
            <person name="Simakov O."/>
            <person name="Wilson M."/>
            <person name="Piel J."/>
            <person name="Ashoor H."/>
            <person name="Bougouffa S."/>
            <person name="Bajic V.B."/>
            <person name="Ryu T."/>
            <person name="Ravasi T."/>
            <person name="Bayer T."/>
            <person name="Micklem G."/>
            <person name="Kim H."/>
            <person name="Bhak J."/>
            <person name="Lajeunesse T.C."/>
            <person name="Voolstra C.R."/>
        </authorList>
    </citation>
    <scope>NUCLEOTIDE SEQUENCE [LARGE SCALE GENOMIC DNA]</scope>
    <source>
        <strain evidence="1 2">CCMP2467</strain>
    </source>
</reference>
<evidence type="ECO:0000313" key="2">
    <source>
        <dbReference type="Proteomes" id="UP000186817"/>
    </source>
</evidence>
<dbReference type="Pfam" id="PF04378">
    <property type="entry name" value="RsmJ"/>
    <property type="match status" value="1"/>
</dbReference>
<keyword evidence="1" id="KW-0489">Methyltransferase</keyword>
<organism evidence="1 2">
    <name type="scientific">Symbiodinium microadriaticum</name>
    <name type="common">Dinoflagellate</name>
    <name type="synonym">Zooxanthella microadriatica</name>
    <dbReference type="NCBI Taxonomy" id="2951"/>
    <lineage>
        <taxon>Eukaryota</taxon>
        <taxon>Sar</taxon>
        <taxon>Alveolata</taxon>
        <taxon>Dinophyceae</taxon>
        <taxon>Suessiales</taxon>
        <taxon>Symbiodiniaceae</taxon>
        <taxon>Symbiodinium</taxon>
    </lineage>
</organism>
<proteinExistence type="predicted"/>
<evidence type="ECO:0000313" key="1">
    <source>
        <dbReference type="EMBL" id="OLQ15388.1"/>
    </source>
</evidence>
<gene>
    <name evidence="1" type="primary">rlmJ</name>
    <name evidence="1" type="ORF">AK812_SmicGene424</name>
</gene>
<dbReference type="EMBL" id="LSRX01000004">
    <property type="protein sequence ID" value="OLQ15388.1"/>
    <property type="molecule type" value="Genomic_DNA"/>
</dbReference>